<dbReference type="RefSeq" id="YP_009295358.1">
    <property type="nucleotide sequence ID" value="NC_031161.1"/>
</dbReference>
<evidence type="ECO:0008006" key="2">
    <source>
        <dbReference type="Google" id="ProtNLM"/>
    </source>
</evidence>
<dbReference type="EMBL" id="KX247284">
    <property type="protein sequence ID" value="AOH77370.1"/>
    <property type="molecule type" value="Genomic_DNA"/>
</dbReference>
<dbReference type="AlphaFoldDB" id="A0A1C8XS97"/>
<gene>
    <name evidence="1" type="primary">orf83</name>
</gene>
<dbReference type="GeneID" id="29071647"/>
<protein>
    <recommendedName>
        <fullName evidence="2">DUF4346 domain-containing protein</fullName>
    </recommendedName>
</protein>
<evidence type="ECO:0000313" key="1">
    <source>
        <dbReference type="EMBL" id="AOH77370.1"/>
    </source>
</evidence>
<geneLocation type="plastid" evidence="1"/>
<sequence>MEYMDKFYCLIRVIKKKRIELYCFRRLNNIDDNSFIYTYPICFTANSFKTITYLFNLHNIINMLSINHILYLGKELFKAELSLFSHQIYIQE</sequence>
<accession>A0A1C8XS97</accession>
<proteinExistence type="predicted"/>
<reference evidence="1" key="1">
    <citation type="journal article" date="2016" name="Mitochondrial DNA Part B Resour">
        <title>Organellar genome analysis of the marine red alga Dasya binghamiae (Dasyaceae, Rhodophyta) reveals an uncharacteristic florideophyte mitogenome structure.</title>
        <authorList>
            <person name="Tamayo D.A."/>
            <person name="Hughey J.R."/>
        </authorList>
    </citation>
    <scope>NUCLEOTIDE SEQUENCE</scope>
</reference>
<name>A0A1C8XS97_9FLOR</name>
<keyword evidence="1" id="KW-0934">Plastid</keyword>
<organism evidence="1">
    <name type="scientific">Dasya binghamiae</name>
    <dbReference type="NCBI Taxonomy" id="1896963"/>
    <lineage>
        <taxon>Eukaryota</taxon>
        <taxon>Rhodophyta</taxon>
        <taxon>Florideophyceae</taxon>
        <taxon>Rhodymeniophycidae</taxon>
        <taxon>Ceramiales</taxon>
        <taxon>Dasyaceae</taxon>
        <taxon>Dasya</taxon>
    </lineage>
</organism>